<dbReference type="PANTHER" id="PTHR32108:SF5">
    <property type="entry name" value="DYNACTIN SUBUNIT 1-LIKE"/>
    <property type="match status" value="1"/>
</dbReference>
<name>A0ABM2YVP7_GOSHI</name>
<evidence type="ECO:0000256" key="1">
    <source>
        <dbReference type="SAM" id="MobiDB-lite"/>
    </source>
</evidence>
<reference evidence="4" key="2">
    <citation type="submission" date="2025-08" db="UniProtKB">
        <authorList>
            <consortium name="RefSeq"/>
        </authorList>
    </citation>
    <scope>IDENTIFICATION</scope>
</reference>
<sequence length="368" mass="41635">MGDTGNDNDDSACPTSFAPVNIQTQPPRVSVNVKPLYQVGTLVPVNFPTGSCSNPGDNMANPTIPDFDKVEGEKELSLVPDLVLLPKFKMPEFERYNGTSCPEAHITMFYRRMTGYVNNDQLLIHCFQDSLTGAAAKWYNQLSRAQVKSWKDLAQAFMKQYGHVTDIVPNRITLQNMKKKSSESFRQYAQRWREVVTQVQLPLLEKETTMLFINTLKAPFINYMLGSVIKSFAYIVMSGEMIENAIRCGKIETGESMRRSALKKKESEVSNVSSCYSKPVTVNQSRMVVIGQQVAPRQEPSTKRNMEHRSTQNPLQSIENCIPFKKLVERLVEMGIVKFDKRSGVENLLPNHADERVNAIINDAEKRI</sequence>
<feature type="region of interest" description="Disordered" evidence="1">
    <location>
        <begin position="294"/>
        <end position="313"/>
    </location>
</feature>
<keyword evidence="3" id="KW-1185">Reference proteome</keyword>
<feature type="compositionally biased region" description="Basic and acidic residues" evidence="1">
    <location>
        <begin position="300"/>
        <end position="310"/>
    </location>
</feature>
<dbReference type="Pfam" id="PF03732">
    <property type="entry name" value="Retrotrans_gag"/>
    <property type="match status" value="1"/>
</dbReference>
<reference evidence="3" key="1">
    <citation type="journal article" date="2020" name="Nat. Genet.">
        <title>Genomic diversifications of five Gossypium allopolyploid species and their impact on cotton improvement.</title>
        <authorList>
            <person name="Chen Z.J."/>
            <person name="Sreedasyam A."/>
            <person name="Ando A."/>
            <person name="Song Q."/>
            <person name="De Santiago L.M."/>
            <person name="Hulse-Kemp A.M."/>
            <person name="Ding M."/>
            <person name="Ye W."/>
            <person name="Kirkbride R.C."/>
            <person name="Jenkins J."/>
            <person name="Plott C."/>
            <person name="Lovell J."/>
            <person name="Lin Y.M."/>
            <person name="Vaughn R."/>
            <person name="Liu B."/>
            <person name="Simpson S."/>
            <person name="Scheffler B.E."/>
            <person name="Wen L."/>
            <person name="Saski C.A."/>
            <person name="Grover C.E."/>
            <person name="Hu G."/>
            <person name="Conover J.L."/>
            <person name="Carlson J.W."/>
            <person name="Shu S."/>
            <person name="Boston L.B."/>
            <person name="Williams M."/>
            <person name="Peterson D.G."/>
            <person name="McGee K."/>
            <person name="Jones D.C."/>
            <person name="Wendel J.F."/>
            <person name="Stelly D.M."/>
            <person name="Grimwood J."/>
            <person name="Schmutz J."/>
        </authorList>
    </citation>
    <scope>NUCLEOTIDE SEQUENCE [LARGE SCALE GENOMIC DNA]</scope>
    <source>
        <strain evidence="3">cv. TM-1</strain>
    </source>
</reference>
<feature type="domain" description="Retrotransposon gag" evidence="2">
    <location>
        <begin position="129"/>
        <end position="214"/>
    </location>
</feature>
<evidence type="ECO:0000313" key="3">
    <source>
        <dbReference type="Proteomes" id="UP000818029"/>
    </source>
</evidence>
<evidence type="ECO:0000259" key="2">
    <source>
        <dbReference type="Pfam" id="PF03732"/>
    </source>
</evidence>
<dbReference type="InterPro" id="IPR005162">
    <property type="entry name" value="Retrotrans_gag_dom"/>
</dbReference>
<dbReference type="Proteomes" id="UP000818029">
    <property type="component" value="Chromosome A10"/>
</dbReference>
<dbReference type="RefSeq" id="XP_040934555.1">
    <property type="nucleotide sequence ID" value="XM_041078621.1"/>
</dbReference>
<protein>
    <recommendedName>
        <fullName evidence="2">Retrotransposon gag domain-containing protein</fullName>
    </recommendedName>
</protein>
<feature type="compositionally biased region" description="Acidic residues" evidence="1">
    <location>
        <begin position="1"/>
        <end position="10"/>
    </location>
</feature>
<accession>A0ABM2YVP7</accession>
<organism evidence="3 4">
    <name type="scientific">Gossypium hirsutum</name>
    <name type="common">Upland cotton</name>
    <name type="synonym">Gossypium mexicanum</name>
    <dbReference type="NCBI Taxonomy" id="3635"/>
    <lineage>
        <taxon>Eukaryota</taxon>
        <taxon>Viridiplantae</taxon>
        <taxon>Streptophyta</taxon>
        <taxon>Embryophyta</taxon>
        <taxon>Tracheophyta</taxon>
        <taxon>Spermatophyta</taxon>
        <taxon>Magnoliopsida</taxon>
        <taxon>eudicotyledons</taxon>
        <taxon>Gunneridae</taxon>
        <taxon>Pentapetalae</taxon>
        <taxon>rosids</taxon>
        <taxon>malvids</taxon>
        <taxon>Malvales</taxon>
        <taxon>Malvaceae</taxon>
        <taxon>Malvoideae</taxon>
        <taxon>Gossypium</taxon>
    </lineage>
</organism>
<proteinExistence type="predicted"/>
<dbReference type="PANTHER" id="PTHR32108">
    <property type="entry name" value="DNA-DIRECTED RNA POLYMERASE SUBUNIT ALPHA"/>
    <property type="match status" value="1"/>
</dbReference>
<dbReference type="GeneID" id="121208122"/>
<feature type="region of interest" description="Disordered" evidence="1">
    <location>
        <begin position="1"/>
        <end position="21"/>
    </location>
</feature>
<evidence type="ECO:0000313" key="4">
    <source>
        <dbReference type="RefSeq" id="XP_040934555.1"/>
    </source>
</evidence>
<gene>
    <name evidence="4" type="primary">LOC121208122</name>
</gene>